<evidence type="ECO:0000256" key="1">
    <source>
        <dbReference type="SAM" id="Phobius"/>
    </source>
</evidence>
<keyword evidence="1" id="KW-0472">Membrane</keyword>
<name>A0AAD9J841_9ANNE</name>
<proteinExistence type="predicted"/>
<keyword evidence="5" id="KW-1185">Reference proteome</keyword>
<evidence type="ECO:0000313" key="4">
    <source>
        <dbReference type="EMBL" id="KAK2147962.1"/>
    </source>
</evidence>
<evidence type="ECO:0000259" key="3">
    <source>
        <dbReference type="PROSITE" id="PS50835"/>
    </source>
</evidence>
<comment type="caution">
    <text evidence="4">The sequence shown here is derived from an EMBL/GenBank/DDBJ whole genome shotgun (WGS) entry which is preliminary data.</text>
</comment>
<sequence length="438" mass="49797">MTIFQRYPTILFFLFLASECDVDGGIKIVTTDPGRNVTFTWRAGYERARYVEKIEIRFSANDTMTDVFTCSNLHNCYHRSNNGNSHIRVVTEPSFDHSSWPDYRIYRIGFAISNVNHSDAGMFTFRVVGKWQMASSALLYVYKKPTRPVIVGTVRDNETIISCTSLPKSLPREYRNNSDLQYTWRINSTLDNYSINNGIITVNSQFKTEYSTLFSCLARERNSVLVSEESERFFLAQPVLDNIQLSIFLFPDAPTKVGLSCAADCDPKCTYSWFDPEGKLVSHGQNITIGNRDQVPEALSCRAANIVGILIQRTKVFMISGRSSPEYTVISLSVFLVLAIGVIVVGGATFLLYKRRRQQQKTSTQNDTNISDVKEDRRQTFYKNEIFQSEDPGTASITYNQLDSSRDTTPMPSFYEIISVTGEKQESYKGDDDTYEKV</sequence>
<feature type="chain" id="PRO_5041962316" description="Ig-like domain-containing protein" evidence="2">
    <location>
        <begin position="25"/>
        <end position="438"/>
    </location>
</feature>
<keyword evidence="2" id="KW-0732">Signal</keyword>
<protein>
    <recommendedName>
        <fullName evidence="3">Ig-like domain-containing protein</fullName>
    </recommendedName>
</protein>
<dbReference type="EMBL" id="JAODUP010000526">
    <property type="protein sequence ID" value="KAK2147962.1"/>
    <property type="molecule type" value="Genomic_DNA"/>
</dbReference>
<dbReference type="CDD" id="cd12087">
    <property type="entry name" value="TM_EGFR-like"/>
    <property type="match status" value="1"/>
</dbReference>
<reference evidence="4" key="1">
    <citation type="journal article" date="2023" name="Mol. Biol. Evol.">
        <title>Third-Generation Sequencing Reveals the Adaptive Role of the Epigenome in Three Deep-Sea Polychaetes.</title>
        <authorList>
            <person name="Perez M."/>
            <person name="Aroh O."/>
            <person name="Sun Y."/>
            <person name="Lan Y."/>
            <person name="Juniper S.K."/>
            <person name="Young C.R."/>
            <person name="Angers B."/>
            <person name="Qian P.Y."/>
        </authorList>
    </citation>
    <scope>NUCLEOTIDE SEQUENCE</scope>
    <source>
        <strain evidence="4">P08H-3</strain>
    </source>
</reference>
<feature type="domain" description="Ig-like" evidence="3">
    <location>
        <begin position="145"/>
        <end position="227"/>
    </location>
</feature>
<feature type="signal peptide" evidence="2">
    <location>
        <begin position="1"/>
        <end position="24"/>
    </location>
</feature>
<evidence type="ECO:0000313" key="5">
    <source>
        <dbReference type="Proteomes" id="UP001208570"/>
    </source>
</evidence>
<keyword evidence="1" id="KW-0812">Transmembrane</keyword>
<dbReference type="AlphaFoldDB" id="A0AAD9J841"/>
<evidence type="ECO:0000256" key="2">
    <source>
        <dbReference type="SAM" id="SignalP"/>
    </source>
</evidence>
<dbReference type="PROSITE" id="PS50835">
    <property type="entry name" value="IG_LIKE"/>
    <property type="match status" value="1"/>
</dbReference>
<accession>A0AAD9J841</accession>
<gene>
    <name evidence="4" type="ORF">LSH36_526g01003</name>
</gene>
<keyword evidence="1" id="KW-1133">Transmembrane helix</keyword>
<organism evidence="4 5">
    <name type="scientific">Paralvinella palmiformis</name>
    <dbReference type="NCBI Taxonomy" id="53620"/>
    <lineage>
        <taxon>Eukaryota</taxon>
        <taxon>Metazoa</taxon>
        <taxon>Spiralia</taxon>
        <taxon>Lophotrochozoa</taxon>
        <taxon>Annelida</taxon>
        <taxon>Polychaeta</taxon>
        <taxon>Sedentaria</taxon>
        <taxon>Canalipalpata</taxon>
        <taxon>Terebellida</taxon>
        <taxon>Terebelliformia</taxon>
        <taxon>Alvinellidae</taxon>
        <taxon>Paralvinella</taxon>
    </lineage>
</organism>
<dbReference type="Proteomes" id="UP001208570">
    <property type="component" value="Unassembled WGS sequence"/>
</dbReference>
<dbReference type="InterPro" id="IPR007110">
    <property type="entry name" value="Ig-like_dom"/>
</dbReference>
<feature type="transmembrane region" description="Helical" evidence="1">
    <location>
        <begin position="327"/>
        <end position="353"/>
    </location>
</feature>